<evidence type="ECO:0000313" key="1">
    <source>
        <dbReference type="EMBL" id="KAF1799533.1"/>
    </source>
</evidence>
<name>A0A8H4F0D4_MUCCL</name>
<evidence type="ECO:0000313" key="2">
    <source>
        <dbReference type="Proteomes" id="UP000469890"/>
    </source>
</evidence>
<dbReference type="AlphaFoldDB" id="A0A8H4F0D4"/>
<dbReference type="Proteomes" id="UP000469890">
    <property type="component" value="Unassembled WGS sequence"/>
</dbReference>
<dbReference type="EMBL" id="JAAECE010000006">
    <property type="protein sequence ID" value="KAF1799533.1"/>
    <property type="molecule type" value="Genomic_DNA"/>
</dbReference>
<comment type="caution">
    <text evidence="1">The sequence shown here is derived from an EMBL/GenBank/DDBJ whole genome shotgun (WGS) entry which is preliminary data.</text>
</comment>
<protein>
    <submittedName>
        <fullName evidence="1">Uncharacterized protein</fullName>
    </submittedName>
</protein>
<reference evidence="1 2" key="1">
    <citation type="submission" date="2019-09" db="EMBL/GenBank/DDBJ databases">
        <authorList>
            <consortium name="DOE Joint Genome Institute"/>
            <person name="Mondo S.J."/>
            <person name="Navarro-Mendoza M.I."/>
            <person name="Perez-Arques C."/>
            <person name="Panchal S."/>
            <person name="Nicolas F.E."/>
            <person name="Ganguly P."/>
            <person name="Pangilinan J."/>
            <person name="Grigoriev I."/>
            <person name="Heitman J."/>
            <person name="Sanya K."/>
            <person name="Garre V."/>
        </authorList>
    </citation>
    <scope>NUCLEOTIDE SEQUENCE [LARGE SCALE GENOMIC DNA]</scope>
    <source>
        <strain evidence="1 2">MU402</strain>
    </source>
</reference>
<accession>A0A8H4F0D4</accession>
<organism evidence="1 2">
    <name type="scientific">Mucor circinelloides f. lusitanicus</name>
    <name type="common">Mucor racemosus var. lusitanicus</name>
    <dbReference type="NCBI Taxonomy" id="29924"/>
    <lineage>
        <taxon>Eukaryota</taxon>
        <taxon>Fungi</taxon>
        <taxon>Fungi incertae sedis</taxon>
        <taxon>Mucoromycota</taxon>
        <taxon>Mucoromycotina</taxon>
        <taxon>Mucoromycetes</taxon>
        <taxon>Mucorales</taxon>
        <taxon>Mucorineae</taxon>
        <taxon>Mucoraceae</taxon>
        <taxon>Mucor</taxon>
    </lineage>
</organism>
<gene>
    <name evidence="1" type="ORF">FB192DRAFT_1387234</name>
</gene>
<proteinExistence type="predicted"/>
<sequence>MARVKSCGKKSEIQRPDLLVTTIPHTTYCQNIAYGEVKSSLHQNRSQSLILDMYRLTHFSKSTIDIDKINSPIAIQVVGSRVSVYMNVLIAKKFYVMLFLYNFDLPLCLDEIKNILPGMKKLVSLHHALVSCNNKHNQVDETMINISKGTPLFERRVESRVCKDDDMEAIQLC</sequence>